<evidence type="ECO:0000256" key="1">
    <source>
        <dbReference type="SAM" id="MobiDB-lite"/>
    </source>
</evidence>
<evidence type="ECO:0000313" key="2">
    <source>
        <dbReference type="EMBL" id="GBP95590.1"/>
    </source>
</evidence>
<feature type="region of interest" description="Disordered" evidence="1">
    <location>
        <begin position="83"/>
        <end position="205"/>
    </location>
</feature>
<feature type="region of interest" description="Disordered" evidence="1">
    <location>
        <begin position="12"/>
        <end position="67"/>
    </location>
</feature>
<sequence>MGKCVLCQSDRSACGERGAGSEAAAVGRRRRPGAAGGAGAPPPPRPARTCRRRCHQSTAKRRFGDTRSRSRLCRYLRCREPSGSTTATAVRRPRAPPPAAEGRGCGRLRRGPSIPPAHSAAAQVRVHSDAPCAPAADAGRTPPSTTPAPAPAAAALAAPAAPTSAPPGPRPRPRPRSRPRRTQPACQTSSAAAREHGKCTDSQRHYRSCTPQHHIMPYSFRNKTNLANIESVFIYKPMLSGERRRGGRESAAMTELRLK</sequence>
<feature type="compositionally biased region" description="Basic and acidic residues" evidence="1">
    <location>
        <begin position="193"/>
        <end position="204"/>
    </location>
</feature>
<dbReference type="AlphaFoldDB" id="A0A4C2A5X4"/>
<feature type="compositionally biased region" description="Basic residues" evidence="1">
    <location>
        <begin position="48"/>
        <end position="61"/>
    </location>
</feature>
<reference evidence="2 3" key="1">
    <citation type="journal article" date="2019" name="Commun. Biol.">
        <title>The bagworm genome reveals a unique fibroin gene that provides high tensile strength.</title>
        <authorList>
            <person name="Kono N."/>
            <person name="Nakamura H."/>
            <person name="Ohtoshi R."/>
            <person name="Tomita M."/>
            <person name="Numata K."/>
            <person name="Arakawa K."/>
        </authorList>
    </citation>
    <scope>NUCLEOTIDE SEQUENCE [LARGE SCALE GENOMIC DNA]</scope>
</reference>
<dbReference type="Proteomes" id="UP000299102">
    <property type="component" value="Unassembled WGS sequence"/>
</dbReference>
<keyword evidence="3" id="KW-1185">Reference proteome</keyword>
<feature type="compositionally biased region" description="Low complexity" evidence="1">
    <location>
        <begin position="151"/>
        <end position="163"/>
    </location>
</feature>
<accession>A0A4C2A5X4</accession>
<dbReference type="EMBL" id="BGZK01002655">
    <property type="protein sequence ID" value="GBP95590.1"/>
    <property type="molecule type" value="Genomic_DNA"/>
</dbReference>
<organism evidence="2 3">
    <name type="scientific">Eumeta variegata</name>
    <name type="common">Bagworm moth</name>
    <name type="synonym">Eumeta japonica</name>
    <dbReference type="NCBI Taxonomy" id="151549"/>
    <lineage>
        <taxon>Eukaryota</taxon>
        <taxon>Metazoa</taxon>
        <taxon>Ecdysozoa</taxon>
        <taxon>Arthropoda</taxon>
        <taxon>Hexapoda</taxon>
        <taxon>Insecta</taxon>
        <taxon>Pterygota</taxon>
        <taxon>Neoptera</taxon>
        <taxon>Endopterygota</taxon>
        <taxon>Lepidoptera</taxon>
        <taxon>Glossata</taxon>
        <taxon>Ditrysia</taxon>
        <taxon>Tineoidea</taxon>
        <taxon>Psychidae</taxon>
        <taxon>Oiketicinae</taxon>
        <taxon>Eumeta</taxon>
    </lineage>
</organism>
<comment type="caution">
    <text evidence="2">The sequence shown here is derived from an EMBL/GenBank/DDBJ whole genome shotgun (WGS) entry which is preliminary data.</text>
</comment>
<feature type="compositionally biased region" description="Basic residues" evidence="1">
    <location>
        <begin position="171"/>
        <end position="181"/>
    </location>
</feature>
<gene>
    <name evidence="2" type="ORF">EVAR_68501_1</name>
</gene>
<name>A0A4C2A5X4_EUMVA</name>
<protein>
    <submittedName>
        <fullName evidence="2">Uncharacterized protein</fullName>
    </submittedName>
</protein>
<evidence type="ECO:0000313" key="3">
    <source>
        <dbReference type="Proteomes" id="UP000299102"/>
    </source>
</evidence>
<proteinExistence type="predicted"/>